<proteinExistence type="predicted"/>
<gene>
    <name evidence="2" type="ORF">H2021_02265</name>
</gene>
<feature type="chain" id="PRO_5032353049" evidence="1">
    <location>
        <begin position="18"/>
        <end position="163"/>
    </location>
</feature>
<name>A0A838YKC0_9GAMM</name>
<organism evidence="2 3">
    <name type="scientific">SAR86 cluster bacterium</name>
    <dbReference type="NCBI Taxonomy" id="2030880"/>
    <lineage>
        <taxon>Bacteria</taxon>
        <taxon>Pseudomonadati</taxon>
        <taxon>Pseudomonadota</taxon>
        <taxon>Gammaproteobacteria</taxon>
        <taxon>SAR86 cluster</taxon>
    </lineage>
</organism>
<sequence>MHKKIFLIFLLFGNLQASFLTDVNNLLFSEDVNFIHTSTNDSLTKSVISNGNIIRQSELITVNVDEPFREQYIIDNINIKIIDKDFDQESSYEIASLPNNDLISILKNGFKDGDLKELNDKVFKVKNSSQSIILKDITEKSFSIMYLDNLNVLNTITFNKVKR</sequence>
<feature type="signal peptide" evidence="1">
    <location>
        <begin position="1"/>
        <end position="17"/>
    </location>
</feature>
<dbReference type="EMBL" id="JACETM010000015">
    <property type="protein sequence ID" value="MBA4724020.1"/>
    <property type="molecule type" value="Genomic_DNA"/>
</dbReference>
<protein>
    <submittedName>
        <fullName evidence="2">Uncharacterized protein</fullName>
    </submittedName>
</protein>
<evidence type="ECO:0000313" key="3">
    <source>
        <dbReference type="Proteomes" id="UP000585327"/>
    </source>
</evidence>
<reference evidence="2 3" key="1">
    <citation type="submission" date="2020-06" db="EMBL/GenBank/DDBJ databases">
        <title>Dysbiosis in marine aquaculture revealed through microbiome analysis: reverse ecology for environmental sustainability.</title>
        <authorList>
            <person name="Haro-Moreno J.M."/>
            <person name="Coutinho F.H."/>
            <person name="Zaragoza-Solas A."/>
            <person name="Picazo A."/>
            <person name="Almagro-Moreno S."/>
            <person name="Lopez-Perez M."/>
        </authorList>
    </citation>
    <scope>NUCLEOTIDE SEQUENCE [LARGE SCALE GENOMIC DNA]</scope>
    <source>
        <strain evidence="2">MCMED-G42</strain>
    </source>
</reference>
<evidence type="ECO:0000256" key="1">
    <source>
        <dbReference type="SAM" id="SignalP"/>
    </source>
</evidence>
<accession>A0A838YKC0</accession>
<keyword evidence="1" id="KW-0732">Signal</keyword>
<comment type="caution">
    <text evidence="2">The sequence shown here is derived from an EMBL/GenBank/DDBJ whole genome shotgun (WGS) entry which is preliminary data.</text>
</comment>
<evidence type="ECO:0000313" key="2">
    <source>
        <dbReference type="EMBL" id="MBA4724020.1"/>
    </source>
</evidence>
<dbReference type="AlphaFoldDB" id="A0A838YKC0"/>
<dbReference type="Proteomes" id="UP000585327">
    <property type="component" value="Unassembled WGS sequence"/>
</dbReference>